<dbReference type="PROSITE" id="PS00455">
    <property type="entry name" value="AMP_BINDING"/>
    <property type="match status" value="1"/>
</dbReference>
<sequence>MSESKLHERLSGLRQSILKGKAALEKEEVEKLSNGFSGLFKDTSSRENLLAEKENSELLLAILKAIPSSQLADKLLEDLDTENLYEFCKLLINSTDHNEITHEVLSLIRNTHWLQKIAADEKWHTIIHDLIKSSNYTFEQLFKQRVRDYSEKPLFKVIQGNKFEEYSWNRVNKIVEKYSSSLKSLISGYKTDEMHVAFLMENSIEMASLDLACLTSGIKNVMIPANSVPAHISFILNQTKVPVIIASDEKQLAKIKSVKNEVPHLKLVVLVKGKSIENWVIPFEKFLSRTDKDKAESKIEPVNIDDLTTVMYTSGTTGDPKGIMFSQMNIVYKRFCRALALPKISDKDRYLSFLPLFHTFGRFLELTGSVFWGAEYCFMENPSVETMIANMNFVQPTIFISIPKKWLQIFEAVTARVNIELDSEEDILKAVTEVTGGELKWGLSAAGFLPSEVFEFFQKYGIELMSGFGMTEATGGISMTPPGQYSPNSLGKELPGIKMKLAEDGELLIKGAYVMTGYYGERYEDTFKDGWLPTGDIMRQDKNGFIEIIDRKKEIYKNIKGETVAPQKIENFFRDFENLKQVFLVGDHRPFNTLLIYPNYDDAKTFFDHMDEDQTNEYFSSIIVTVNNFLAPFERIVDFRIVDRPFTIEKGELTPKRTYKRRVIEKNFSKIIEEMYVKTHTTINVGSLAVKVPNWFLREKACLSGDIVAMGNDLVIPKLSKLIKIEVLDEEKKLIKIGGYVYQLHKTQLDLQPLLTNASLWLGNKELVDFTSDSIIQWTRKINIDDDLSFIDSFDVVVSGEEAAIDLQKYIDAGEDSLFGLHKALLLLQSDSFKYAEKAIEYLTFILQDISSTNYSLARITLTRPNVTKLLKTRRELFKLFIKFSSGFSLYEMFNLYLDYDCGLIDDEVVTTVIENIKKEQFVLLIEALLSGRI</sequence>
<dbReference type="InterPro" id="IPR020845">
    <property type="entry name" value="AMP-binding_CS"/>
</dbReference>
<protein>
    <recommendedName>
        <fullName evidence="3">AMP-dependent synthetase/ligase domain-containing protein</fullName>
    </recommendedName>
</protein>
<keyword evidence="2" id="KW-0067">ATP-binding</keyword>
<feature type="non-terminal residue" evidence="4">
    <location>
        <position position="934"/>
    </location>
</feature>
<dbReference type="EMBL" id="UOGD01000010">
    <property type="protein sequence ID" value="VAX15234.1"/>
    <property type="molecule type" value="Genomic_DNA"/>
</dbReference>
<evidence type="ECO:0000259" key="3">
    <source>
        <dbReference type="Pfam" id="PF00501"/>
    </source>
</evidence>
<dbReference type="SUPFAM" id="SSF56801">
    <property type="entry name" value="Acetyl-CoA synthetase-like"/>
    <property type="match status" value="1"/>
</dbReference>
<dbReference type="GO" id="GO:0016020">
    <property type="term" value="C:membrane"/>
    <property type="evidence" value="ECO:0007669"/>
    <property type="project" value="TreeGrafter"/>
</dbReference>
<dbReference type="Pfam" id="PF00501">
    <property type="entry name" value="AMP-binding"/>
    <property type="match status" value="1"/>
</dbReference>
<name>A0A3B1BTQ2_9ZZZZ</name>
<dbReference type="PANTHER" id="PTHR43272:SF33">
    <property type="entry name" value="AMP-BINDING DOMAIN-CONTAINING PROTEIN-RELATED"/>
    <property type="match status" value="1"/>
</dbReference>
<dbReference type="AlphaFoldDB" id="A0A3B1BTQ2"/>
<reference evidence="4" key="1">
    <citation type="submission" date="2018-06" db="EMBL/GenBank/DDBJ databases">
        <authorList>
            <person name="Zhirakovskaya E."/>
        </authorList>
    </citation>
    <scope>NUCLEOTIDE SEQUENCE</scope>
</reference>
<proteinExistence type="predicted"/>
<feature type="domain" description="AMP-dependent synthetase/ligase" evidence="3">
    <location>
        <begin position="143"/>
        <end position="519"/>
    </location>
</feature>
<dbReference type="Pfam" id="PF23562">
    <property type="entry name" value="AMP-binding_C_3"/>
    <property type="match status" value="1"/>
</dbReference>
<evidence type="ECO:0000313" key="4">
    <source>
        <dbReference type="EMBL" id="VAX15234.1"/>
    </source>
</evidence>
<keyword evidence="1" id="KW-0547">Nucleotide-binding</keyword>
<evidence type="ECO:0000256" key="1">
    <source>
        <dbReference type="ARBA" id="ARBA00022741"/>
    </source>
</evidence>
<dbReference type="Gene3D" id="3.40.50.12780">
    <property type="entry name" value="N-terminal domain of ligase-like"/>
    <property type="match status" value="1"/>
</dbReference>
<dbReference type="InterPro" id="IPR042099">
    <property type="entry name" value="ANL_N_sf"/>
</dbReference>
<evidence type="ECO:0000256" key="2">
    <source>
        <dbReference type="ARBA" id="ARBA00022840"/>
    </source>
</evidence>
<organism evidence="4">
    <name type="scientific">hydrothermal vent metagenome</name>
    <dbReference type="NCBI Taxonomy" id="652676"/>
    <lineage>
        <taxon>unclassified sequences</taxon>
        <taxon>metagenomes</taxon>
        <taxon>ecological metagenomes</taxon>
    </lineage>
</organism>
<dbReference type="PANTHER" id="PTHR43272">
    <property type="entry name" value="LONG-CHAIN-FATTY-ACID--COA LIGASE"/>
    <property type="match status" value="1"/>
</dbReference>
<gene>
    <name evidence="4" type="ORF">MNBD_IGNAVI01-3168</name>
</gene>
<dbReference type="InterPro" id="IPR000873">
    <property type="entry name" value="AMP-dep_synth/lig_dom"/>
</dbReference>
<accession>A0A3B1BTQ2</accession>
<dbReference type="GO" id="GO:0005524">
    <property type="term" value="F:ATP binding"/>
    <property type="evidence" value="ECO:0007669"/>
    <property type="project" value="UniProtKB-KW"/>
</dbReference>
<dbReference type="GO" id="GO:0004467">
    <property type="term" value="F:long-chain fatty acid-CoA ligase activity"/>
    <property type="evidence" value="ECO:0007669"/>
    <property type="project" value="TreeGrafter"/>
</dbReference>